<feature type="chain" id="PRO_5043443199" description="Integrating conjugative element protein, PFL_4695 family" evidence="1">
    <location>
        <begin position="20"/>
        <end position="118"/>
    </location>
</feature>
<organism evidence="2 3">
    <name type="scientific">Pasteurella atlantica</name>
    <dbReference type="NCBI Taxonomy" id="2827233"/>
    <lineage>
        <taxon>Bacteria</taxon>
        <taxon>Pseudomonadati</taxon>
        <taxon>Pseudomonadota</taxon>
        <taxon>Gammaproteobacteria</taxon>
        <taxon>Pasteurellales</taxon>
        <taxon>Pasteurellaceae</taxon>
        <taxon>Pasteurella</taxon>
    </lineage>
</organism>
<accession>A0AAW8CI82</accession>
<sequence>MKKLFLLIILCYQFPFVIANTETIYPSYQIVDKQVKQVGIAFIDTTKASMDWVKENKIYLRENNILVMVIGGTELLVKQLNSKYQGVLFGVEPKPKMYLSLLFKQLNINTLPYVMIQK</sequence>
<proteinExistence type="predicted"/>
<dbReference type="Proteomes" id="UP001230466">
    <property type="component" value="Unassembled WGS sequence"/>
</dbReference>
<dbReference type="RefSeq" id="WP_211598097.1">
    <property type="nucleotide sequence ID" value="NZ_JAGRQI010000011.1"/>
</dbReference>
<evidence type="ECO:0000313" key="3">
    <source>
        <dbReference type="Proteomes" id="UP001230466"/>
    </source>
</evidence>
<dbReference type="AlphaFoldDB" id="A0AAW8CI82"/>
<evidence type="ECO:0008006" key="4">
    <source>
        <dbReference type="Google" id="ProtNLM"/>
    </source>
</evidence>
<evidence type="ECO:0000313" key="2">
    <source>
        <dbReference type="EMBL" id="MDP8187422.1"/>
    </source>
</evidence>
<reference evidence="2" key="1">
    <citation type="journal article" date="2023" name="Front. Microbiol.">
        <title>Phylogeography and host specificity of Pasteurellaceae pathogenic to sea-farmed fish in the north-east Atlantic.</title>
        <authorList>
            <person name="Gulla S."/>
            <person name="Colquhoun D.J."/>
            <person name="Olsen A.B."/>
            <person name="Spilsberg B."/>
            <person name="Lagesen K."/>
            <person name="Aakesson C.P."/>
            <person name="Strom S."/>
            <person name="Manji F."/>
            <person name="Birkbeck T.H."/>
            <person name="Nilsen H.K."/>
        </authorList>
    </citation>
    <scope>NUCLEOTIDE SEQUENCE</scope>
    <source>
        <strain evidence="2">VIB1234</strain>
    </source>
</reference>
<protein>
    <recommendedName>
        <fullName evidence="4">Integrating conjugative element protein, PFL_4695 family</fullName>
    </recommendedName>
</protein>
<name>A0AAW8CI82_9PAST</name>
<evidence type="ECO:0000256" key="1">
    <source>
        <dbReference type="SAM" id="SignalP"/>
    </source>
</evidence>
<dbReference type="EMBL" id="JASAYJ010000011">
    <property type="protein sequence ID" value="MDP8187422.1"/>
    <property type="molecule type" value="Genomic_DNA"/>
</dbReference>
<feature type="signal peptide" evidence="1">
    <location>
        <begin position="1"/>
        <end position="19"/>
    </location>
</feature>
<gene>
    <name evidence="2" type="ORF">QJU78_06520</name>
</gene>
<comment type="caution">
    <text evidence="2">The sequence shown here is derived from an EMBL/GenBank/DDBJ whole genome shotgun (WGS) entry which is preliminary data.</text>
</comment>
<keyword evidence="1" id="KW-0732">Signal</keyword>